<dbReference type="AlphaFoldDB" id="A0A6P2ZV08"/>
<dbReference type="Gene3D" id="3.40.50.150">
    <property type="entry name" value="Vaccinia Virus protein VP39"/>
    <property type="match status" value="1"/>
</dbReference>
<name>A0A6P2ZV08_9BURK</name>
<dbReference type="InterPro" id="IPR029063">
    <property type="entry name" value="SAM-dependent_MTases_sf"/>
</dbReference>
<evidence type="ECO:0000313" key="3">
    <source>
        <dbReference type="Proteomes" id="UP000494182"/>
    </source>
</evidence>
<gene>
    <name evidence="2" type="ORF">BCO71171_04243</name>
</gene>
<dbReference type="Pfam" id="PF05050">
    <property type="entry name" value="Methyltransf_21"/>
    <property type="match status" value="1"/>
</dbReference>
<sequence>MPTPRLPTAFATTAYSRATFDPALAQPGTGMDLDFRQAGAPEPGDWAEFARQYNALPDEPMPSSLYVWGAGTFGLELVRRLNEAGTRVLAVVDRNPRFQADGVAGLPCLSPDELLSRPPAAVALGMHNGSVADLATLVSRLQCSGFDTWLPQRLWRAAAHSGRRWPAAFWLDAPFWGQQDPQHALDEARAVLECFADEASARVFWGELCARALDKVSLRAAPEARQYAPASLPPWSQPVRLVDAGAYDGDTLRGFAQSGIKIEQSLCFEPDQANFEALQAARSDGGAMMCWPLGLSDRTKSLRFHAGNGTASRASEDGDTIIQCVALDETAPHFPATLLKMDIEGAELDALRGAEKLIARSGCAMAISAYHTPDHLWKVPLLMHRQAPHHPLFLRAHAYGGFETVAYALPPEVAGHLRTAAAHGGGGHAIR</sequence>
<evidence type="ECO:0000259" key="1">
    <source>
        <dbReference type="Pfam" id="PF05050"/>
    </source>
</evidence>
<evidence type="ECO:0000313" key="2">
    <source>
        <dbReference type="EMBL" id="VWD35416.1"/>
    </source>
</evidence>
<dbReference type="Proteomes" id="UP000494182">
    <property type="component" value="Unassembled WGS sequence"/>
</dbReference>
<accession>A0A6P2ZV08</accession>
<dbReference type="InterPro" id="IPR006342">
    <property type="entry name" value="FkbM_mtfrase"/>
</dbReference>
<dbReference type="EMBL" id="CABVQT010000011">
    <property type="protein sequence ID" value="VWD35416.1"/>
    <property type="molecule type" value="Genomic_DNA"/>
</dbReference>
<feature type="domain" description="Methyltransferase FkbM" evidence="1">
    <location>
        <begin position="243"/>
        <end position="399"/>
    </location>
</feature>
<dbReference type="SUPFAM" id="SSF53335">
    <property type="entry name" value="S-adenosyl-L-methionine-dependent methyltransferases"/>
    <property type="match status" value="1"/>
</dbReference>
<proteinExistence type="predicted"/>
<reference evidence="2 3" key="1">
    <citation type="submission" date="2019-09" db="EMBL/GenBank/DDBJ databases">
        <authorList>
            <person name="Depoorter E."/>
        </authorList>
    </citation>
    <scope>NUCLEOTIDE SEQUENCE [LARGE SCALE GENOMIC DNA]</scope>
    <source>
        <strain evidence="2">R-71171</strain>
    </source>
</reference>
<protein>
    <recommendedName>
        <fullName evidence="1">Methyltransferase FkbM domain-containing protein</fullName>
    </recommendedName>
</protein>
<dbReference type="NCBIfam" id="TIGR01444">
    <property type="entry name" value="fkbM_fam"/>
    <property type="match status" value="1"/>
</dbReference>
<organism evidence="2 3">
    <name type="scientific">Burkholderia contaminans</name>
    <dbReference type="NCBI Taxonomy" id="488447"/>
    <lineage>
        <taxon>Bacteria</taxon>
        <taxon>Pseudomonadati</taxon>
        <taxon>Pseudomonadota</taxon>
        <taxon>Betaproteobacteria</taxon>
        <taxon>Burkholderiales</taxon>
        <taxon>Burkholderiaceae</taxon>
        <taxon>Burkholderia</taxon>
        <taxon>Burkholderia cepacia complex</taxon>
    </lineage>
</organism>